<evidence type="ECO:0000256" key="5">
    <source>
        <dbReference type="ARBA" id="ARBA00022634"/>
    </source>
</evidence>
<evidence type="ECO:0000256" key="15">
    <source>
        <dbReference type="ARBA" id="ARBA00058985"/>
    </source>
</evidence>
<dbReference type="PIRSF" id="PIRSF036573">
    <property type="entry name" value="REV1"/>
    <property type="match status" value="1"/>
</dbReference>
<feature type="binding site" evidence="17">
    <location>
        <position position="363"/>
    </location>
    <ligand>
        <name>Mg(2+)</name>
        <dbReference type="ChEBI" id="CHEBI:18420"/>
        <label>1</label>
    </ligand>
</feature>
<dbReference type="FunFam" id="3.30.1490.100:FF:000001">
    <property type="entry name" value="DNA repair protein REV1"/>
    <property type="match status" value="1"/>
</dbReference>
<evidence type="ECO:0000256" key="18">
    <source>
        <dbReference type="SAM" id="Coils"/>
    </source>
</evidence>
<dbReference type="Proteomes" id="UP001172155">
    <property type="component" value="Unassembled WGS sequence"/>
</dbReference>
<dbReference type="Gene3D" id="1.20.58.1280">
    <property type="entry name" value="DNA repair protein Rev1, C-terminal domain"/>
    <property type="match status" value="1"/>
</dbReference>
<name>A0AA40KCU6_9PEZI</name>
<dbReference type="Gene3D" id="3.40.1170.60">
    <property type="match status" value="1"/>
</dbReference>
<dbReference type="InterPro" id="IPR001357">
    <property type="entry name" value="BRCT_dom"/>
</dbReference>
<dbReference type="FunFam" id="3.30.70.270:FF:000040">
    <property type="entry name" value="DNA repair protein REV1"/>
    <property type="match status" value="1"/>
</dbReference>
<keyword evidence="12" id="KW-0496">Mitochondrion</keyword>
<evidence type="ECO:0000313" key="23">
    <source>
        <dbReference type="Proteomes" id="UP001172155"/>
    </source>
</evidence>
<keyword evidence="7 16" id="KW-0548">Nucleotidyltransferase</keyword>
<keyword evidence="13 16" id="KW-0234">DNA repair</keyword>
<comment type="similarity">
    <text evidence="3 16">Belongs to the DNA polymerase type-Y family.</text>
</comment>
<dbReference type="Gene3D" id="6.10.250.1490">
    <property type="match status" value="1"/>
</dbReference>
<keyword evidence="18" id="KW-0175">Coiled coil</keyword>
<feature type="compositionally biased region" description="Polar residues" evidence="19">
    <location>
        <begin position="233"/>
        <end position="242"/>
    </location>
</feature>
<feature type="compositionally biased region" description="Basic and acidic residues" evidence="19">
    <location>
        <begin position="271"/>
        <end position="293"/>
    </location>
</feature>
<comment type="cofactor">
    <cofactor evidence="17">
        <name>Mg(2+)</name>
        <dbReference type="ChEBI" id="CHEBI:18420"/>
    </cofactor>
    <text evidence="17">Binds 2 magnesium ions.</text>
</comment>
<feature type="domain" description="BRCT" evidence="20">
    <location>
        <begin position="62"/>
        <end position="150"/>
    </location>
</feature>
<dbReference type="GO" id="GO:0003684">
    <property type="term" value="F:damaged DNA binding"/>
    <property type="evidence" value="ECO:0007669"/>
    <property type="project" value="UniProtKB-UniRule"/>
</dbReference>
<organism evidence="22 23">
    <name type="scientific">Schizothecium vesticola</name>
    <dbReference type="NCBI Taxonomy" id="314040"/>
    <lineage>
        <taxon>Eukaryota</taxon>
        <taxon>Fungi</taxon>
        <taxon>Dikarya</taxon>
        <taxon>Ascomycota</taxon>
        <taxon>Pezizomycotina</taxon>
        <taxon>Sordariomycetes</taxon>
        <taxon>Sordariomycetidae</taxon>
        <taxon>Sordariales</taxon>
        <taxon>Schizotheciaceae</taxon>
        <taxon>Schizothecium</taxon>
    </lineage>
</organism>
<dbReference type="GO" id="GO:0070987">
    <property type="term" value="P:error-free translesion synthesis"/>
    <property type="evidence" value="ECO:0007669"/>
    <property type="project" value="TreeGrafter"/>
</dbReference>
<dbReference type="PROSITE" id="PS50172">
    <property type="entry name" value="BRCT"/>
    <property type="match status" value="1"/>
</dbReference>
<dbReference type="AlphaFoldDB" id="A0AA40KCU6"/>
<dbReference type="GO" id="GO:0003887">
    <property type="term" value="F:DNA-directed DNA polymerase activity"/>
    <property type="evidence" value="ECO:0007669"/>
    <property type="project" value="InterPro"/>
</dbReference>
<dbReference type="InterPro" id="IPR001126">
    <property type="entry name" value="UmuC"/>
</dbReference>
<dbReference type="Pfam" id="PF14377">
    <property type="entry name" value="UBM"/>
    <property type="match status" value="1"/>
</dbReference>
<dbReference type="Pfam" id="PF21999">
    <property type="entry name" value="IMS_HHH_1"/>
    <property type="match status" value="1"/>
</dbReference>
<dbReference type="EC" id="2.7.7.-" evidence="16"/>
<dbReference type="InterPro" id="IPR017961">
    <property type="entry name" value="DNA_pol_Y-fam_little_finger"/>
</dbReference>
<feature type="region of interest" description="Disordered" evidence="19">
    <location>
        <begin position="758"/>
        <end position="793"/>
    </location>
</feature>
<evidence type="ECO:0000256" key="11">
    <source>
        <dbReference type="ARBA" id="ARBA00023125"/>
    </source>
</evidence>
<evidence type="ECO:0000256" key="14">
    <source>
        <dbReference type="ARBA" id="ARBA00023242"/>
    </source>
</evidence>
<gene>
    <name evidence="22" type="ORF">B0T18DRAFT_386097</name>
</gene>
<keyword evidence="23" id="KW-1185">Reference proteome</keyword>
<dbReference type="InterPro" id="IPR036420">
    <property type="entry name" value="BRCT_dom_sf"/>
</dbReference>
<proteinExistence type="inferred from homology"/>
<evidence type="ECO:0000256" key="9">
    <source>
        <dbReference type="ARBA" id="ARBA00022763"/>
    </source>
</evidence>
<evidence type="ECO:0000259" key="21">
    <source>
        <dbReference type="PROSITE" id="PS50173"/>
    </source>
</evidence>
<evidence type="ECO:0000256" key="19">
    <source>
        <dbReference type="SAM" id="MobiDB-lite"/>
    </source>
</evidence>
<evidence type="ECO:0000256" key="7">
    <source>
        <dbReference type="ARBA" id="ARBA00022695"/>
    </source>
</evidence>
<feature type="region of interest" description="Disordered" evidence="19">
    <location>
        <begin position="908"/>
        <end position="953"/>
    </location>
</feature>
<dbReference type="GO" id="GO:0006281">
    <property type="term" value="P:DNA repair"/>
    <property type="evidence" value="ECO:0007669"/>
    <property type="project" value="UniProtKB-KW"/>
</dbReference>
<dbReference type="InterPro" id="IPR036775">
    <property type="entry name" value="DNA_pol_Y-fam_lit_finger_sf"/>
</dbReference>
<feature type="region of interest" description="Disordered" evidence="19">
    <location>
        <begin position="198"/>
        <end position="219"/>
    </location>
</feature>
<dbReference type="SMART" id="SM00292">
    <property type="entry name" value="BRCT"/>
    <property type="match status" value="1"/>
</dbReference>
<dbReference type="GO" id="GO:0017125">
    <property type="term" value="F:deoxycytidyl transferase activity"/>
    <property type="evidence" value="ECO:0007669"/>
    <property type="project" value="TreeGrafter"/>
</dbReference>
<comment type="function">
    <text evidence="15">Deoxycytidyl transferase involved in DNA repair. Transfers a dCMP residue from dCTP to the 3'-end of a DNA primer in a template-dependent reaction. May assist in the first step in the bypass of abasic lesions by the insertion of a nucleotide opposite the lesion. Required for normal induction of mutations by physical and chemical agents. Involved in mitochondrial DNA mutagenesis.</text>
</comment>
<feature type="binding site" evidence="17">
    <location>
        <position position="458"/>
    </location>
    <ligand>
        <name>Mg(2+)</name>
        <dbReference type="ChEBI" id="CHEBI:18420"/>
        <label>1</label>
    </ligand>
</feature>
<dbReference type="SUPFAM" id="SSF100879">
    <property type="entry name" value="Lesion bypass DNA polymerase (Y-family), little finger domain"/>
    <property type="match status" value="1"/>
</dbReference>
<dbReference type="EMBL" id="JAUKUD010000001">
    <property type="protein sequence ID" value="KAK0754186.1"/>
    <property type="molecule type" value="Genomic_DNA"/>
</dbReference>
<dbReference type="SUPFAM" id="SSF56672">
    <property type="entry name" value="DNA/RNA polymerases"/>
    <property type="match status" value="1"/>
</dbReference>
<feature type="region of interest" description="Disordered" evidence="19">
    <location>
        <begin position="849"/>
        <end position="886"/>
    </location>
</feature>
<protein>
    <recommendedName>
        <fullName evidence="4 16">DNA repair protein REV1</fullName>
        <ecNumber evidence="16">2.7.7.-</ecNumber>
    </recommendedName>
</protein>
<dbReference type="Pfam" id="PF16727">
    <property type="entry name" value="REV1_C"/>
    <property type="match status" value="1"/>
</dbReference>
<evidence type="ECO:0000256" key="8">
    <source>
        <dbReference type="ARBA" id="ARBA00022723"/>
    </source>
</evidence>
<dbReference type="PANTHER" id="PTHR45990:SF1">
    <property type="entry name" value="DNA REPAIR PROTEIN REV1"/>
    <property type="match status" value="1"/>
</dbReference>
<dbReference type="InterPro" id="IPR012112">
    <property type="entry name" value="REV1"/>
</dbReference>
<keyword evidence="8 17" id="KW-0479">Metal-binding</keyword>
<dbReference type="GO" id="GO:0005739">
    <property type="term" value="C:mitochondrion"/>
    <property type="evidence" value="ECO:0007669"/>
    <property type="project" value="UniProtKB-SubCell"/>
</dbReference>
<dbReference type="InterPro" id="IPR031991">
    <property type="entry name" value="Rev1_C"/>
</dbReference>
<evidence type="ECO:0000256" key="16">
    <source>
        <dbReference type="PIRNR" id="PIRNR036573"/>
    </source>
</evidence>
<evidence type="ECO:0000256" key="2">
    <source>
        <dbReference type="ARBA" id="ARBA00004173"/>
    </source>
</evidence>
<feature type="compositionally biased region" description="Low complexity" evidence="19">
    <location>
        <begin position="855"/>
        <end position="873"/>
    </location>
</feature>
<keyword evidence="6 16" id="KW-0808">Transferase</keyword>
<keyword evidence="14 16" id="KW-0539">Nucleus</keyword>
<dbReference type="InterPro" id="IPR038401">
    <property type="entry name" value="Rev1_C_sf"/>
</dbReference>
<feature type="coiled-coil region" evidence="18">
    <location>
        <begin position="1072"/>
        <end position="1106"/>
    </location>
</feature>
<keyword evidence="10 17" id="KW-0460">Magnesium</keyword>
<evidence type="ECO:0000256" key="12">
    <source>
        <dbReference type="ARBA" id="ARBA00023128"/>
    </source>
</evidence>
<evidence type="ECO:0000256" key="3">
    <source>
        <dbReference type="ARBA" id="ARBA00010945"/>
    </source>
</evidence>
<dbReference type="InterPro" id="IPR053848">
    <property type="entry name" value="IMS_HHH_1"/>
</dbReference>
<feature type="domain" description="UmuC" evidence="21">
    <location>
        <begin position="359"/>
        <end position="557"/>
    </location>
</feature>
<comment type="caution">
    <text evidence="22">The sequence shown here is derived from an EMBL/GenBank/DDBJ whole genome shotgun (WGS) entry which is preliminary data.</text>
</comment>
<dbReference type="Pfam" id="PF00817">
    <property type="entry name" value="IMS"/>
    <property type="match status" value="1"/>
</dbReference>
<evidence type="ECO:0000256" key="4">
    <source>
        <dbReference type="ARBA" id="ARBA00020399"/>
    </source>
</evidence>
<keyword evidence="9 16" id="KW-0227">DNA damage</keyword>
<dbReference type="InterPro" id="IPR043502">
    <property type="entry name" value="DNA/RNA_pol_sf"/>
</dbReference>
<keyword evidence="5 16" id="KW-0237">DNA synthesis</keyword>
<accession>A0AA40KCU6</accession>
<dbReference type="PANTHER" id="PTHR45990">
    <property type="entry name" value="DNA REPAIR PROTEIN REV1"/>
    <property type="match status" value="1"/>
</dbReference>
<dbReference type="FunFam" id="3.40.50.10190:FF:000011">
    <property type="entry name" value="DNA repair protein REV1"/>
    <property type="match status" value="1"/>
</dbReference>
<dbReference type="GO" id="GO:0046872">
    <property type="term" value="F:metal ion binding"/>
    <property type="evidence" value="ECO:0007669"/>
    <property type="project" value="UniProtKB-KW"/>
</dbReference>
<feature type="binding site" evidence="17">
    <location>
        <position position="459"/>
    </location>
    <ligand>
        <name>Mg(2+)</name>
        <dbReference type="ChEBI" id="CHEBI:18420"/>
        <label>1</label>
    </ligand>
</feature>
<dbReference type="InterPro" id="IPR043128">
    <property type="entry name" value="Rev_trsase/Diguanyl_cyclase"/>
</dbReference>
<evidence type="ECO:0000313" key="22">
    <source>
        <dbReference type="EMBL" id="KAK0754186.1"/>
    </source>
</evidence>
<dbReference type="InterPro" id="IPR025527">
    <property type="entry name" value="HUWE1/Rev1_UBM"/>
</dbReference>
<evidence type="ECO:0000256" key="1">
    <source>
        <dbReference type="ARBA" id="ARBA00004123"/>
    </source>
</evidence>
<evidence type="ECO:0000256" key="6">
    <source>
        <dbReference type="ARBA" id="ARBA00022679"/>
    </source>
</evidence>
<dbReference type="SUPFAM" id="SSF52113">
    <property type="entry name" value="BRCT domain"/>
    <property type="match status" value="1"/>
</dbReference>
<feature type="region of interest" description="Disordered" evidence="19">
    <location>
        <begin position="258"/>
        <end position="293"/>
    </location>
</feature>
<dbReference type="Gene3D" id="3.30.1490.100">
    <property type="entry name" value="DNA polymerase, Y-family, little finger domain"/>
    <property type="match status" value="1"/>
</dbReference>
<comment type="subcellular location">
    <subcellularLocation>
        <location evidence="2">Mitochondrion</location>
    </subcellularLocation>
    <subcellularLocation>
        <location evidence="1 16">Nucleus</location>
    </subcellularLocation>
</comment>
<dbReference type="CDD" id="cd01701">
    <property type="entry name" value="PolY_Rev1"/>
    <property type="match status" value="1"/>
</dbReference>
<dbReference type="GO" id="GO:0005634">
    <property type="term" value="C:nucleus"/>
    <property type="evidence" value="ECO:0007669"/>
    <property type="project" value="UniProtKB-SubCell"/>
</dbReference>
<dbReference type="Gene3D" id="1.10.150.20">
    <property type="entry name" value="5' to 3' exonuclease, C-terminal subdomain"/>
    <property type="match status" value="1"/>
</dbReference>
<keyword evidence="11 16" id="KW-0238">DNA-binding</keyword>
<evidence type="ECO:0000256" key="13">
    <source>
        <dbReference type="ARBA" id="ARBA00023204"/>
    </source>
</evidence>
<evidence type="ECO:0000259" key="20">
    <source>
        <dbReference type="PROSITE" id="PS50172"/>
    </source>
</evidence>
<dbReference type="PROSITE" id="PS50173">
    <property type="entry name" value="UMUC"/>
    <property type="match status" value="1"/>
</dbReference>
<feature type="region of interest" description="Disordered" evidence="19">
    <location>
        <begin position="227"/>
        <end position="246"/>
    </location>
</feature>
<sequence length="1138" mass="125663">MGDRLEKSSSEVRKRIEGHAFSDEAGEEYEGSEFGGFSDYFRRKKIKLQNLDVEMRAAAGGDRPQIFKGVVAHVSGYTQPSLQVLHKELVQHGAGFLQYLDSKTMATHIIASSMPPKKALEFSRYRVVKPAWVVDSIQAGHLLPWSDYRALDDGPRQKTIQFNGAQMFSQATQPLPRSYREQTENSFYIKQFRESGVDLNSQGSSSPFQPPSVKKPPFAVPSRTEAIDEMDSDTPQSPSVTLGANRELRDAMEDERETIAEGPIEMPKQPMPERRDVDESSSKKKALTSEEHNANLLKDPKIWKSTTANPEFLKQYYSESRLHHLSTWKALLKARMQAMAAARGPVTKKVRRKGVRRYVMHVDFDSFFCAVSLKQVPEFRDKPAVVAHSAGSGSEIASCNYPAREFGVKNGMWMKRAMELCPDLKVLPYDFPAYEEASRLFYDAILDVGGIVQSVSIDEALVDITDIVLADTGSDGLDASEGSILRERERADEIASKLREAIKAKTDCHVSVGMGTNILLAKVALRRAKPAGQYQIKPDEVLDILGELTVESLPGVAYSIGGRLEEMGIKFVKDIRQTSKERLITILGPKTGEKLWEYSRGIDHAEVGEQPIRKSVSAEVNWGIRFVGQDEADAFLRNLAQELERRLLAEGVRGKHFTMKIMRRAHDAPLDPPKHLGHGKCDTFNKSKTFGVATHDHEIIAREAISILRSYKFTPGDIRGIGLQMTKLEPLKTTTAGADGSQRKLNFGNFTTAAATKKSIPEQIYDHDDSGPSEPAENAPEDDPISFDPLTPRKPRVHPALALSKASAIDLKATTPLNMTGTQFIFPTHPDPSAVAALPPNILEQFQAQRERASKVSSRQTSASASRSHSPASVGDDDLPPGIDLKAYNEIPDEFKAEALAYYRQLNDAGPSRPPLSPGLDRPARGGPNAKPNPPAKRGTKTFLSKPRGGGRGNDRMQIALAAPPAAAAAAEPLADPDFTPPLSPTYLAAIPEELRREVVAEHERKLAAAARRRLRPAAAPAQSHLVFPPAPPKAGFGRKELETADEAKALFRAWLVSTTQAGPHVDDVDKLGRYLAKVVKEERNMEKARQLVRWLDLEVEEVEGEAARREWRKAMGVVKVAVQRAVGERGLGEMELR</sequence>
<dbReference type="CDD" id="cd17719">
    <property type="entry name" value="BRCT_Rev1"/>
    <property type="match status" value="1"/>
</dbReference>
<dbReference type="GO" id="GO:0042276">
    <property type="term" value="P:error-prone translesion synthesis"/>
    <property type="evidence" value="ECO:0007669"/>
    <property type="project" value="InterPro"/>
</dbReference>
<dbReference type="Pfam" id="PF11799">
    <property type="entry name" value="IMS_C"/>
    <property type="match status" value="1"/>
</dbReference>
<dbReference type="Gene3D" id="3.40.50.10190">
    <property type="entry name" value="BRCT domain"/>
    <property type="match status" value="1"/>
</dbReference>
<evidence type="ECO:0000256" key="17">
    <source>
        <dbReference type="PIRSR" id="PIRSR036573-2"/>
    </source>
</evidence>
<reference evidence="22" key="1">
    <citation type="submission" date="2023-06" db="EMBL/GenBank/DDBJ databases">
        <title>Genome-scale phylogeny and comparative genomics of the fungal order Sordariales.</title>
        <authorList>
            <consortium name="Lawrence Berkeley National Laboratory"/>
            <person name="Hensen N."/>
            <person name="Bonometti L."/>
            <person name="Westerberg I."/>
            <person name="Brannstrom I.O."/>
            <person name="Guillou S."/>
            <person name="Cros-Aarteil S."/>
            <person name="Calhoun S."/>
            <person name="Haridas S."/>
            <person name="Kuo A."/>
            <person name="Mondo S."/>
            <person name="Pangilinan J."/>
            <person name="Riley R."/>
            <person name="LaButti K."/>
            <person name="Andreopoulos B."/>
            <person name="Lipzen A."/>
            <person name="Chen C."/>
            <person name="Yanf M."/>
            <person name="Daum C."/>
            <person name="Ng V."/>
            <person name="Clum A."/>
            <person name="Steindorff A."/>
            <person name="Ohm R."/>
            <person name="Martin F."/>
            <person name="Silar P."/>
            <person name="Natvig D."/>
            <person name="Lalanne C."/>
            <person name="Gautier V."/>
            <person name="Ament-velasquez S.L."/>
            <person name="Kruys A."/>
            <person name="Hutchinson M.I."/>
            <person name="Powell A.J."/>
            <person name="Barry K."/>
            <person name="Miller A.N."/>
            <person name="Grigoriev I.V."/>
            <person name="Debuchy R."/>
            <person name="Gladieux P."/>
            <person name="Thoren M.H."/>
            <person name="Johannesson H."/>
        </authorList>
    </citation>
    <scope>NUCLEOTIDE SEQUENCE</scope>
    <source>
        <strain evidence="22">SMH3187-1</strain>
    </source>
</reference>
<dbReference type="Gene3D" id="3.30.70.270">
    <property type="match status" value="1"/>
</dbReference>
<evidence type="ECO:0000256" key="10">
    <source>
        <dbReference type="ARBA" id="ARBA00022842"/>
    </source>
</evidence>